<dbReference type="PANTHER" id="PTHR34631">
    <property type="match status" value="1"/>
</dbReference>
<dbReference type="AlphaFoldDB" id="A0A2T6K714"/>
<name>A0A2T6K714_9RHOB</name>
<sequence length="136" mass="15280">MLPDLLNQIPPDQELGSVTADGAYDTRKCHDAIAARDAHAVIPPRKNAKMWKPDTPGARARNEAVRSSKYLGRALWRRWSGYHRRSRVETKMHCVKLLGQRLLARDFDRQVAELQIRAAILNGFTALGIPRTVALG</sequence>
<reference evidence="2 3" key="1">
    <citation type="submission" date="2018-04" db="EMBL/GenBank/DDBJ databases">
        <title>Genomic Encyclopedia of Archaeal and Bacterial Type Strains, Phase II (KMG-II): from individual species to whole genera.</title>
        <authorList>
            <person name="Goeker M."/>
        </authorList>
    </citation>
    <scope>NUCLEOTIDE SEQUENCE [LARGE SCALE GENOMIC DNA]</scope>
    <source>
        <strain evidence="2 3">DSM 29955</strain>
    </source>
</reference>
<accession>A0A2T6K714</accession>
<dbReference type="Proteomes" id="UP000244523">
    <property type="component" value="Unassembled WGS sequence"/>
</dbReference>
<dbReference type="InterPro" id="IPR002559">
    <property type="entry name" value="Transposase_11"/>
</dbReference>
<dbReference type="EMBL" id="QBUD01000019">
    <property type="protein sequence ID" value="PUB10402.1"/>
    <property type="molecule type" value="Genomic_DNA"/>
</dbReference>
<evidence type="ECO:0000313" key="2">
    <source>
        <dbReference type="EMBL" id="PUB10402.1"/>
    </source>
</evidence>
<proteinExistence type="predicted"/>
<keyword evidence="3" id="KW-1185">Reference proteome</keyword>
<dbReference type="GO" id="GO:0004803">
    <property type="term" value="F:transposase activity"/>
    <property type="evidence" value="ECO:0007669"/>
    <property type="project" value="InterPro"/>
</dbReference>
<dbReference type="PANTHER" id="PTHR34631:SF3">
    <property type="entry name" value="ISSOD12 TRANSPOSASE TNPA_ISSOD12"/>
    <property type="match status" value="1"/>
</dbReference>
<evidence type="ECO:0000259" key="1">
    <source>
        <dbReference type="Pfam" id="PF01609"/>
    </source>
</evidence>
<dbReference type="InterPro" id="IPR053172">
    <property type="entry name" value="Tn903_transposase"/>
</dbReference>
<dbReference type="Pfam" id="PF01609">
    <property type="entry name" value="DDE_Tnp_1"/>
    <property type="match status" value="1"/>
</dbReference>
<organism evidence="2 3">
    <name type="scientific">Yoonia sediminilitoris</name>
    <dbReference type="NCBI Taxonomy" id="1286148"/>
    <lineage>
        <taxon>Bacteria</taxon>
        <taxon>Pseudomonadati</taxon>
        <taxon>Pseudomonadota</taxon>
        <taxon>Alphaproteobacteria</taxon>
        <taxon>Rhodobacterales</taxon>
        <taxon>Paracoccaceae</taxon>
        <taxon>Yoonia</taxon>
    </lineage>
</organism>
<dbReference type="GO" id="GO:0006313">
    <property type="term" value="P:DNA transposition"/>
    <property type="evidence" value="ECO:0007669"/>
    <property type="project" value="InterPro"/>
</dbReference>
<comment type="caution">
    <text evidence="2">The sequence shown here is derived from an EMBL/GenBank/DDBJ whole genome shotgun (WGS) entry which is preliminary data.</text>
</comment>
<dbReference type="GO" id="GO:0003677">
    <property type="term" value="F:DNA binding"/>
    <property type="evidence" value="ECO:0007669"/>
    <property type="project" value="InterPro"/>
</dbReference>
<evidence type="ECO:0000313" key="3">
    <source>
        <dbReference type="Proteomes" id="UP000244523"/>
    </source>
</evidence>
<protein>
    <submittedName>
        <fullName evidence="2">DDE family transposase</fullName>
    </submittedName>
</protein>
<dbReference type="NCBIfam" id="NF033579">
    <property type="entry name" value="transpos_IS5_2"/>
    <property type="match status" value="1"/>
</dbReference>
<feature type="domain" description="Transposase IS4-like" evidence="1">
    <location>
        <begin position="2"/>
        <end position="122"/>
    </location>
</feature>
<dbReference type="InterPro" id="IPR053520">
    <property type="entry name" value="Transposase_Tn903"/>
</dbReference>
<gene>
    <name evidence="2" type="ORF">C8N45_11929</name>
</gene>